<comment type="caution">
    <text evidence="1">The sequence shown here is derived from an EMBL/GenBank/DDBJ whole genome shotgun (WGS) entry which is preliminary data.</text>
</comment>
<organism evidence="1 2">
    <name type="scientific">Hypoxylon rubiginosum</name>
    <dbReference type="NCBI Taxonomy" id="110542"/>
    <lineage>
        <taxon>Eukaryota</taxon>
        <taxon>Fungi</taxon>
        <taxon>Dikarya</taxon>
        <taxon>Ascomycota</taxon>
        <taxon>Pezizomycotina</taxon>
        <taxon>Sordariomycetes</taxon>
        <taxon>Xylariomycetidae</taxon>
        <taxon>Xylariales</taxon>
        <taxon>Hypoxylaceae</taxon>
        <taxon>Hypoxylon</taxon>
    </lineage>
</organism>
<protein>
    <submittedName>
        <fullName evidence="1">Uncharacterized protein</fullName>
    </submittedName>
</protein>
<dbReference type="Proteomes" id="UP001497700">
    <property type="component" value="Unassembled WGS sequence"/>
</dbReference>
<name>A0ACB9Z838_9PEZI</name>
<accession>A0ACB9Z838</accession>
<evidence type="ECO:0000313" key="2">
    <source>
        <dbReference type="Proteomes" id="UP001497700"/>
    </source>
</evidence>
<sequence>MDYQHSYPYTEAVQLPVYVETPLMDSSIDGMIDPELKPSISSWGPSQMQRYLADSDKSPLFNYPMADNLLSETITQRDDGVPPFPSSLLRGRDSPSFSHSSSTSSSMLSPPRDSDYYQAHSPPTPSDSTAMSPYIHQYDSFGTHAQLYHQFTGLADDCVKPIDINPFQETPESYFDDCNPRAEFPSRGYSLSSDDSVAHMDMCSAPEQMEVSQPLSPEEIVADVKEEIHIPEPIDTYPAIESEEEVTSSEEVELPDVKQEDGEDDEYIPNQKQKRTKSTGSRHNRNRKRRNSSESLPEVKRVKIEPVDSTMGRPTAKPMIQGTKGNFSCTKCSKKVFFKDDNGLQNHIKKQHTRPFICVFGFAGCTSTFASKNEWKRHCSSQHLVLNYWVCQQELCCKASSKSAAPIRNRSKTSYSPNVCATPTLPRGTIFNRKDLYTQHLRRMHIPATFKKQVKQRKPTPEWETRERAHQDKAKRTRCELPTYMRCPARDCAARFEGPNAWDDRMEHVAKHLEKAVVGGGSEPPIEFGGDDDGTLTEWATRADVAIIERGERGRWRLRNPLKCNNNGGAAAAGTAMDDGEEDAEGEEIDE</sequence>
<keyword evidence="2" id="KW-1185">Reference proteome</keyword>
<proteinExistence type="predicted"/>
<gene>
    <name evidence="1" type="ORF">F4820DRAFT_208579</name>
</gene>
<evidence type="ECO:0000313" key="1">
    <source>
        <dbReference type="EMBL" id="KAI4867330.1"/>
    </source>
</evidence>
<dbReference type="EMBL" id="MU393448">
    <property type="protein sequence ID" value="KAI4867330.1"/>
    <property type="molecule type" value="Genomic_DNA"/>
</dbReference>
<reference evidence="1 2" key="1">
    <citation type="journal article" date="2022" name="New Phytol.">
        <title>Ecological generalism drives hyperdiversity of secondary metabolite gene clusters in xylarialean endophytes.</title>
        <authorList>
            <person name="Franco M.E.E."/>
            <person name="Wisecaver J.H."/>
            <person name="Arnold A.E."/>
            <person name="Ju Y.M."/>
            <person name="Slot J.C."/>
            <person name="Ahrendt S."/>
            <person name="Moore L.P."/>
            <person name="Eastman K.E."/>
            <person name="Scott K."/>
            <person name="Konkel Z."/>
            <person name="Mondo S.J."/>
            <person name="Kuo A."/>
            <person name="Hayes R.D."/>
            <person name="Haridas S."/>
            <person name="Andreopoulos B."/>
            <person name="Riley R."/>
            <person name="LaButti K."/>
            <person name="Pangilinan J."/>
            <person name="Lipzen A."/>
            <person name="Amirebrahimi M."/>
            <person name="Yan J."/>
            <person name="Adam C."/>
            <person name="Keymanesh K."/>
            <person name="Ng V."/>
            <person name="Louie K."/>
            <person name="Northen T."/>
            <person name="Drula E."/>
            <person name="Henrissat B."/>
            <person name="Hsieh H.M."/>
            <person name="Youens-Clark K."/>
            <person name="Lutzoni F."/>
            <person name="Miadlikowska J."/>
            <person name="Eastwood D.C."/>
            <person name="Hamelin R.C."/>
            <person name="Grigoriev I.V."/>
            <person name="U'Ren J.M."/>
        </authorList>
    </citation>
    <scope>NUCLEOTIDE SEQUENCE [LARGE SCALE GENOMIC DNA]</scope>
    <source>
        <strain evidence="1 2">CBS 119005</strain>
    </source>
</reference>